<feature type="compositionally biased region" description="Polar residues" evidence="1">
    <location>
        <begin position="59"/>
        <end position="83"/>
    </location>
</feature>
<dbReference type="Proteomes" id="UP000266188">
    <property type="component" value="Unassembled WGS sequence"/>
</dbReference>
<name>A0A3A2ZF14_9EURO</name>
<proteinExistence type="predicted"/>
<keyword evidence="2" id="KW-0648">Protein biosynthesis</keyword>
<dbReference type="EMBL" id="MVGC01003934">
    <property type="protein sequence ID" value="RJE16555.1"/>
    <property type="molecule type" value="Genomic_DNA"/>
</dbReference>
<keyword evidence="3" id="KW-1185">Reference proteome</keyword>
<keyword evidence="2" id="KW-0251">Elongation factor</keyword>
<evidence type="ECO:0000256" key="1">
    <source>
        <dbReference type="SAM" id="MobiDB-lite"/>
    </source>
</evidence>
<dbReference type="AlphaFoldDB" id="A0A3A2ZF14"/>
<accession>A0A3A2ZF14</accession>
<evidence type="ECO:0000313" key="2">
    <source>
        <dbReference type="EMBL" id="RJE16555.1"/>
    </source>
</evidence>
<dbReference type="OrthoDB" id="5421069at2759"/>
<feature type="region of interest" description="Disordered" evidence="1">
    <location>
        <begin position="27"/>
        <end position="83"/>
    </location>
</feature>
<evidence type="ECO:0000313" key="3">
    <source>
        <dbReference type="Proteomes" id="UP000266188"/>
    </source>
</evidence>
<gene>
    <name evidence="2" type="ORF">PHISCL_11108</name>
</gene>
<feature type="compositionally biased region" description="Basic and acidic residues" evidence="1">
    <location>
        <begin position="41"/>
        <end position="55"/>
    </location>
</feature>
<reference evidence="3" key="1">
    <citation type="submission" date="2017-02" db="EMBL/GenBank/DDBJ databases">
        <authorList>
            <person name="Tafer H."/>
            <person name="Lopandic K."/>
        </authorList>
    </citation>
    <scope>NUCLEOTIDE SEQUENCE [LARGE SCALE GENOMIC DNA]</scope>
    <source>
        <strain evidence="3">CBS 366.77</strain>
    </source>
</reference>
<feature type="non-terminal residue" evidence="2">
    <location>
        <position position="83"/>
    </location>
</feature>
<sequence>MIDFRTGPEEPVVAYVSKMVAIPESELTSSQKRTGAGMSADEAREVARRKREEIAKMQAETNSESTDEVTQITSALENTTLGT</sequence>
<protein>
    <submittedName>
        <fullName evidence="2">Elongation factor</fullName>
    </submittedName>
</protein>
<comment type="caution">
    <text evidence="2">The sequence shown here is derived from an EMBL/GenBank/DDBJ whole genome shotgun (WGS) entry which is preliminary data.</text>
</comment>
<dbReference type="GO" id="GO:0003746">
    <property type="term" value="F:translation elongation factor activity"/>
    <property type="evidence" value="ECO:0007669"/>
    <property type="project" value="UniProtKB-KW"/>
</dbReference>
<organism evidence="2 3">
    <name type="scientific">Aspergillus sclerotialis</name>
    <dbReference type="NCBI Taxonomy" id="2070753"/>
    <lineage>
        <taxon>Eukaryota</taxon>
        <taxon>Fungi</taxon>
        <taxon>Dikarya</taxon>
        <taxon>Ascomycota</taxon>
        <taxon>Pezizomycotina</taxon>
        <taxon>Eurotiomycetes</taxon>
        <taxon>Eurotiomycetidae</taxon>
        <taxon>Eurotiales</taxon>
        <taxon>Aspergillaceae</taxon>
        <taxon>Aspergillus</taxon>
        <taxon>Aspergillus subgen. Polypaecilum</taxon>
    </lineage>
</organism>
<dbReference type="STRING" id="2070753.A0A3A2ZF14"/>